<keyword evidence="2" id="KW-1185">Reference proteome</keyword>
<name>A0AAV3NIL6_LITER</name>
<evidence type="ECO:0000313" key="2">
    <source>
        <dbReference type="Proteomes" id="UP001454036"/>
    </source>
</evidence>
<dbReference type="GO" id="GO:0005634">
    <property type="term" value="C:nucleus"/>
    <property type="evidence" value="ECO:0007669"/>
    <property type="project" value="InterPro"/>
</dbReference>
<gene>
    <name evidence="1" type="ORF">LIER_35036</name>
</gene>
<dbReference type="InterPro" id="IPR034590">
    <property type="entry name" value="POLYCHOME/GIG1"/>
</dbReference>
<reference evidence="1 2" key="1">
    <citation type="submission" date="2024-01" db="EMBL/GenBank/DDBJ databases">
        <title>The complete chloroplast genome sequence of Lithospermum erythrorhizon: insights into the phylogenetic relationship among Boraginaceae species and the maternal lineages of purple gromwells.</title>
        <authorList>
            <person name="Okada T."/>
            <person name="Watanabe K."/>
        </authorList>
    </citation>
    <scope>NUCLEOTIDE SEQUENCE [LARGE SCALE GENOMIC DNA]</scope>
</reference>
<comment type="caution">
    <text evidence="1">The sequence shown here is derived from an EMBL/GenBank/DDBJ whole genome shotgun (WGS) entry which is preliminary data.</text>
</comment>
<sequence length="103" mass="11919">MFPGGNRGRASGSILHSWYPRRPLQDITSVVRAIERRRARVGEDEGQSRGSHFHPQFLKVTKILLDITNENKEESEFLMPQKKLLNSIDTVEKMVMEELNKLK</sequence>
<dbReference type="GO" id="GO:0051783">
    <property type="term" value="P:regulation of nuclear division"/>
    <property type="evidence" value="ECO:0007669"/>
    <property type="project" value="InterPro"/>
</dbReference>
<dbReference type="AlphaFoldDB" id="A0AAV3NIL6"/>
<dbReference type="EMBL" id="BAABME010015055">
    <property type="protein sequence ID" value="GAA0139150.1"/>
    <property type="molecule type" value="Genomic_DNA"/>
</dbReference>
<dbReference type="PANTHER" id="PTHR35119:SF1">
    <property type="entry name" value="PROTEIN POLYCHOME"/>
    <property type="match status" value="1"/>
</dbReference>
<proteinExistence type="predicted"/>
<dbReference type="Proteomes" id="UP001454036">
    <property type="component" value="Unassembled WGS sequence"/>
</dbReference>
<evidence type="ECO:0000313" key="1">
    <source>
        <dbReference type="EMBL" id="GAA0139150.1"/>
    </source>
</evidence>
<organism evidence="1 2">
    <name type="scientific">Lithospermum erythrorhizon</name>
    <name type="common">Purple gromwell</name>
    <name type="synonym">Lithospermum officinale var. erythrorhizon</name>
    <dbReference type="NCBI Taxonomy" id="34254"/>
    <lineage>
        <taxon>Eukaryota</taxon>
        <taxon>Viridiplantae</taxon>
        <taxon>Streptophyta</taxon>
        <taxon>Embryophyta</taxon>
        <taxon>Tracheophyta</taxon>
        <taxon>Spermatophyta</taxon>
        <taxon>Magnoliopsida</taxon>
        <taxon>eudicotyledons</taxon>
        <taxon>Gunneridae</taxon>
        <taxon>Pentapetalae</taxon>
        <taxon>asterids</taxon>
        <taxon>lamiids</taxon>
        <taxon>Boraginales</taxon>
        <taxon>Boraginaceae</taxon>
        <taxon>Boraginoideae</taxon>
        <taxon>Lithospermeae</taxon>
        <taxon>Lithospermum</taxon>
    </lineage>
</organism>
<protein>
    <submittedName>
        <fullName evidence="1">Uncharacterized protein</fullName>
    </submittedName>
</protein>
<dbReference type="PANTHER" id="PTHR35119">
    <property type="entry name" value="PROTEIN POLYCHOME"/>
    <property type="match status" value="1"/>
</dbReference>
<accession>A0AAV3NIL6</accession>